<sequence>MSRHLLLIIAFAIFLCNASTITNYWASHNCQGSYHRCYNRRAGQCCEDNETFRSAKFGSLPKGPETCVTNDQDLHDYCGVSQKAILTFKSTTCLTDVPDRDTKLPHIKCTSSHNPDVVGAHRYEFFVYGTDLAKKYGKVALNNEETTEILALVNGSSESSLEDLLAKFGHSAVKEGEIQDE</sequence>
<keyword evidence="3" id="KW-1185">Reference proteome</keyword>
<evidence type="ECO:0000313" key="2">
    <source>
        <dbReference type="EMBL" id="KAF4500776.1"/>
    </source>
</evidence>
<dbReference type="Proteomes" id="UP000737391">
    <property type="component" value="Unassembled WGS sequence"/>
</dbReference>
<evidence type="ECO:0000313" key="3">
    <source>
        <dbReference type="Proteomes" id="UP000737391"/>
    </source>
</evidence>
<feature type="chain" id="PRO_5040457535" evidence="1">
    <location>
        <begin position="19"/>
        <end position="181"/>
    </location>
</feature>
<name>A0A9P5BL98_9HYPO</name>
<feature type="signal peptide" evidence="1">
    <location>
        <begin position="1"/>
        <end position="18"/>
    </location>
</feature>
<evidence type="ECO:0000256" key="1">
    <source>
        <dbReference type="SAM" id="SignalP"/>
    </source>
</evidence>
<proteinExistence type="predicted"/>
<reference evidence="2" key="1">
    <citation type="submission" date="2020-01" db="EMBL/GenBank/DDBJ databases">
        <title>Identification and distribution of gene clusters putatively required for synthesis of sphingolipid metabolism inhibitors in phylogenetically diverse species of the filamentous fungus Fusarium.</title>
        <authorList>
            <person name="Kim H.-S."/>
            <person name="Busman M."/>
            <person name="Brown D.W."/>
            <person name="Divon H."/>
            <person name="Uhlig S."/>
            <person name="Proctor R.H."/>
        </authorList>
    </citation>
    <scope>NUCLEOTIDE SEQUENCE</scope>
    <source>
        <strain evidence="2">NRRL 31653</strain>
    </source>
</reference>
<protein>
    <submittedName>
        <fullName evidence="2">Uncharacterized protein</fullName>
    </submittedName>
</protein>
<dbReference type="AlphaFoldDB" id="A0A9P5BL98"/>
<comment type="caution">
    <text evidence="2">The sequence shown here is derived from an EMBL/GenBank/DDBJ whole genome shotgun (WGS) entry which is preliminary data.</text>
</comment>
<dbReference type="OrthoDB" id="4968752at2759"/>
<organism evidence="2 3">
    <name type="scientific">Fusarium agapanthi</name>
    <dbReference type="NCBI Taxonomy" id="1803897"/>
    <lineage>
        <taxon>Eukaryota</taxon>
        <taxon>Fungi</taxon>
        <taxon>Dikarya</taxon>
        <taxon>Ascomycota</taxon>
        <taxon>Pezizomycotina</taxon>
        <taxon>Sordariomycetes</taxon>
        <taxon>Hypocreomycetidae</taxon>
        <taxon>Hypocreales</taxon>
        <taxon>Nectriaceae</taxon>
        <taxon>Fusarium</taxon>
        <taxon>Fusarium fujikuroi species complex</taxon>
    </lineage>
</organism>
<dbReference type="EMBL" id="LUFC02000173">
    <property type="protein sequence ID" value="KAF4500776.1"/>
    <property type="molecule type" value="Genomic_DNA"/>
</dbReference>
<keyword evidence="1" id="KW-0732">Signal</keyword>
<gene>
    <name evidence="2" type="ORF">FAGAP_3058</name>
</gene>
<accession>A0A9P5BL98</accession>